<feature type="transmembrane region" description="Helical" evidence="9">
    <location>
        <begin position="17"/>
        <end position="35"/>
    </location>
</feature>
<keyword evidence="6 9" id="KW-1133">Transmembrane helix</keyword>
<keyword evidence="5 9" id="KW-0812">Transmembrane</keyword>
<feature type="compositionally biased region" description="Basic residues" evidence="8">
    <location>
        <begin position="434"/>
        <end position="446"/>
    </location>
</feature>
<feature type="transmembrane region" description="Helical" evidence="9">
    <location>
        <begin position="274"/>
        <end position="290"/>
    </location>
</feature>
<feature type="transmembrane region" description="Helical" evidence="9">
    <location>
        <begin position="211"/>
        <end position="233"/>
    </location>
</feature>
<dbReference type="InterPro" id="IPR002549">
    <property type="entry name" value="AI-2E-like"/>
</dbReference>
<keyword evidence="7 9" id="KW-0472">Membrane</keyword>
<feature type="transmembrane region" description="Helical" evidence="9">
    <location>
        <begin position="41"/>
        <end position="58"/>
    </location>
</feature>
<feature type="transmembrane region" description="Helical" evidence="9">
    <location>
        <begin position="239"/>
        <end position="262"/>
    </location>
</feature>
<comment type="caution">
    <text evidence="10">The sequence shown here is derived from an EMBL/GenBank/DDBJ whole genome shotgun (WGS) entry which is preliminary data.</text>
</comment>
<gene>
    <name evidence="10" type="ORF">EZE20_02000</name>
</gene>
<dbReference type="PANTHER" id="PTHR21716">
    <property type="entry name" value="TRANSMEMBRANE PROTEIN"/>
    <property type="match status" value="1"/>
</dbReference>
<organism evidence="10 11">
    <name type="scientific">Arundinibacter roseus</name>
    <dbReference type="NCBI Taxonomy" id="2070510"/>
    <lineage>
        <taxon>Bacteria</taxon>
        <taxon>Pseudomonadati</taxon>
        <taxon>Bacteroidota</taxon>
        <taxon>Cytophagia</taxon>
        <taxon>Cytophagales</taxon>
        <taxon>Spirosomataceae</taxon>
        <taxon>Arundinibacter</taxon>
    </lineage>
</organism>
<comment type="similarity">
    <text evidence="2">Belongs to the autoinducer-2 exporter (AI-2E) (TC 2.A.86) family.</text>
</comment>
<proteinExistence type="inferred from homology"/>
<feature type="transmembrane region" description="Helical" evidence="9">
    <location>
        <begin position="148"/>
        <end position="177"/>
    </location>
</feature>
<dbReference type="Pfam" id="PF01594">
    <property type="entry name" value="AI-2E_transport"/>
    <property type="match status" value="1"/>
</dbReference>
<dbReference type="GO" id="GO:0055085">
    <property type="term" value="P:transmembrane transport"/>
    <property type="evidence" value="ECO:0007669"/>
    <property type="project" value="TreeGrafter"/>
</dbReference>
<feature type="compositionally biased region" description="Basic and acidic residues" evidence="8">
    <location>
        <begin position="363"/>
        <end position="381"/>
    </location>
</feature>
<dbReference type="Proteomes" id="UP000295706">
    <property type="component" value="Unassembled WGS sequence"/>
</dbReference>
<reference evidence="10 11" key="1">
    <citation type="submission" date="2019-02" db="EMBL/GenBank/DDBJ databases">
        <title>Arundinibacter roseus gen. nov., sp. nov., a new member of the family Cytophagaceae.</title>
        <authorList>
            <person name="Szuroczki S."/>
            <person name="Khayer B."/>
            <person name="Sproer C."/>
            <person name="Toumi M."/>
            <person name="Szabo A."/>
            <person name="Felfoldi T."/>
            <person name="Schumann P."/>
            <person name="Toth E."/>
        </authorList>
    </citation>
    <scope>NUCLEOTIDE SEQUENCE [LARGE SCALE GENOMIC DNA]</scope>
    <source>
        <strain evidence="10 11">DMA-k-7a</strain>
    </source>
</reference>
<keyword evidence="3" id="KW-0813">Transport</keyword>
<evidence type="ECO:0000256" key="4">
    <source>
        <dbReference type="ARBA" id="ARBA00022475"/>
    </source>
</evidence>
<evidence type="ECO:0000256" key="3">
    <source>
        <dbReference type="ARBA" id="ARBA00022448"/>
    </source>
</evidence>
<feature type="transmembrane region" description="Helical" evidence="9">
    <location>
        <begin position="310"/>
        <end position="331"/>
    </location>
</feature>
<dbReference type="RefSeq" id="WP_132113923.1">
    <property type="nucleotide sequence ID" value="NZ_SMJU01000001.1"/>
</dbReference>
<evidence type="ECO:0000256" key="8">
    <source>
        <dbReference type="SAM" id="MobiDB-lite"/>
    </source>
</evidence>
<dbReference type="OrthoDB" id="9793390at2"/>
<feature type="region of interest" description="Disordered" evidence="8">
    <location>
        <begin position="363"/>
        <end position="462"/>
    </location>
</feature>
<sequence>MNVSSGSVQNKGNQTPVYLKSAAVMISLIAGVYILHALRETLIPLAFSALISILLHPVCVRMERWKFPRILAITLSILLFIVVIVVLIYLVTVQVASFADELPRITEKAEALLEQLLSMGEQYLNVSRTQQVSEAKKYLITALSDSRAMLLGTLVATTGTLTTATLVPLYVFFILLYRDFFRRFVHKAFFQVPNQALDSILSKIYSVIRSYLAGLLLVIGIVGVLNTIGLLILGIDYAVFFGFLAAFLILIPYIGILIGSIFPALMSIITEDSPWYALGVIGVMSFVQFLEGNFITPNIVGSKVSINPLAAIVMLLLGGQLWGLPGLILALPLTAILKVILDASPSLEPYGYLLGEPGQEVAEEKAMEKKQVRERIQERPGQRRKPNARPVNKKSEELREAANTLKSYTRPEPATEVKKVVVVSEATTESGEVKKRRRPSRRRKKPNTGGADAPKSPADQDS</sequence>
<protein>
    <submittedName>
        <fullName evidence="10">AI-2E family transporter</fullName>
    </submittedName>
</protein>
<evidence type="ECO:0000256" key="2">
    <source>
        <dbReference type="ARBA" id="ARBA00009773"/>
    </source>
</evidence>
<keyword evidence="4" id="KW-1003">Cell membrane</keyword>
<evidence type="ECO:0000256" key="5">
    <source>
        <dbReference type="ARBA" id="ARBA00022692"/>
    </source>
</evidence>
<dbReference type="EMBL" id="SMJU01000001">
    <property type="protein sequence ID" value="TDB69132.1"/>
    <property type="molecule type" value="Genomic_DNA"/>
</dbReference>
<dbReference type="PANTHER" id="PTHR21716:SF53">
    <property type="entry name" value="PERMEASE PERM-RELATED"/>
    <property type="match status" value="1"/>
</dbReference>
<keyword evidence="11" id="KW-1185">Reference proteome</keyword>
<evidence type="ECO:0000256" key="9">
    <source>
        <dbReference type="SAM" id="Phobius"/>
    </source>
</evidence>
<accession>A0A4R4KQD3</accession>
<name>A0A4R4KQD3_9BACT</name>
<evidence type="ECO:0000313" key="11">
    <source>
        <dbReference type="Proteomes" id="UP000295706"/>
    </source>
</evidence>
<evidence type="ECO:0000313" key="10">
    <source>
        <dbReference type="EMBL" id="TDB69132.1"/>
    </source>
</evidence>
<dbReference type="AlphaFoldDB" id="A0A4R4KQD3"/>
<evidence type="ECO:0000256" key="6">
    <source>
        <dbReference type="ARBA" id="ARBA00022989"/>
    </source>
</evidence>
<feature type="transmembrane region" description="Helical" evidence="9">
    <location>
        <begin position="70"/>
        <end position="91"/>
    </location>
</feature>
<evidence type="ECO:0000256" key="7">
    <source>
        <dbReference type="ARBA" id="ARBA00023136"/>
    </source>
</evidence>
<dbReference type="GO" id="GO:0005886">
    <property type="term" value="C:plasma membrane"/>
    <property type="evidence" value="ECO:0007669"/>
    <property type="project" value="UniProtKB-SubCell"/>
</dbReference>
<evidence type="ECO:0000256" key="1">
    <source>
        <dbReference type="ARBA" id="ARBA00004651"/>
    </source>
</evidence>
<comment type="subcellular location">
    <subcellularLocation>
        <location evidence="1">Cell membrane</location>
        <topology evidence="1">Multi-pass membrane protein</topology>
    </subcellularLocation>
</comment>